<accession>H7FMD3</accession>
<proteinExistence type="predicted"/>
<reference evidence="1 2" key="1">
    <citation type="journal article" date="2014" name="Acta Crystallogr. D">
        <title>Structure-based characterization and antifreeze properties of a hyperactive ice-binding protein from the Antarctic bacterium Flavobacterium frigoris PS1.</title>
        <authorList>
            <person name="Do H."/>
            <person name="Kim S.J."/>
            <person name="Kim H.J."/>
            <person name="Lee J.H."/>
        </authorList>
    </citation>
    <scope>NUCLEOTIDE SEQUENCE [LARGE SCALE GENOMIC DNA]</scope>
    <source>
        <strain evidence="1 2">PS1</strain>
    </source>
</reference>
<dbReference type="Proteomes" id="UP000005566">
    <property type="component" value="Unassembled WGS sequence"/>
</dbReference>
<comment type="caution">
    <text evidence="1">The sequence shown here is derived from an EMBL/GenBank/DDBJ whole genome shotgun (WGS) entry which is preliminary data.</text>
</comment>
<gene>
    <name evidence="1" type="ORF">HJ01_00402</name>
</gene>
<name>H7FMD3_FLAFP</name>
<keyword evidence="2" id="KW-1185">Reference proteome</keyword>
<dbReference type="EMBL" id="AHKF01000008">
    <property type="protein sequence ID" value="EIA10307.1"/>
    <property type="molecule type" value="Genomic_DNA"/>
</dbReference>
<organism evidence="1 2">
    <name type="scientific">Flavobacterium frigoris (strain PS1)</name>
    <dbReference type="NCBI Taxonomy" id="1086011"/>
    <lineage>
        <taxon>Bacteria</taxon>
        <taxon>Pseudomonadati</taxon>
        <taxon>Bacteroidota</taxon>
        <taxon>Flavobacteriia</taxon>
        <taxon>Flavobacteriales</taxon>
        <taxon>Flavobacteriaceae</taxon>
        <taxon>Flavobacterium</taxon>
    </lineage>
</organism>
<protein>
    <submittedName>
        <fullName evidence="1">Uncharacterized protein</fullName>
    </submittedName>
</protein>
<dbReference type="AlphaFoldDB" id="H7FMD3"/>
<evidence type="ECO:0000313" key="2">
    <source>
        <dbReference type="Proteomes" id="UP000005566"/>
    </source>
</evidence>
<dbReference type="STRING" id="1086011.HJ01_00402"/>
<evidence type="ECO:0000313" key="1">
    <source>
        <dbReference type="EMBL" id="EIA10307.1"/>
    </source>
</evidence>
<sequence>MLKFTIFNILTSRSFFTKTGITLKKRADKLKKKQLTPTNTDDYEFRKNKS</sequence>